<evidence type="ECO:0000313" key="1">
    <source>
        <dbReference type="EMBL" id="MBU2668205.1"/>
    </source>
</evidence>
<dbReference type="RefSeq" id="WP_215792475.1">
    <property type="nucleotide sequence ID" value="NZ_JAHKKG010000011.1"/>
</dbReference>
<sequence>MSRLRQLDLVSTIALALVVGLLGAFDIVGPAITGGATLTTLGLLAAGSLHGRSALAGLTRSVRQLGREIGDHAGADRLLAPSTSGVDLDLRLAADVRIVGVTLARTVRNHYAALQQCLDAGATARIALIAPDETTMAEAARRSTIPDRPEIFEHRLRPTLDLLDALARHAENSPGRLEVRLLDFVPAFGLIAVDPESTEGEARIDIYSHRCGTAEPALPLRADRDHRWFTHFVAEFDRVWTAGRPYVKESA</sequence>
<name>A0ABS5Z1D3_9ACTN</name>
<gene>
    <name evidence="1" type="ORF">KOI35_32305</name>
</gene>
<evidence type="ECO:0000313" key="2">
    <source>
        <dbReference type="Proteomes" id="UP001519654"/>
    </source>
</evidence>
<proteinExistence type="predicted"/>
<comment type="caution">
    <text evidence="1">The sequence shown here is derived from an EMBL/GenBank/DDBJ whole genome shotgun (WGS) entry which is preliminary data.</text>
</comment>
<keyword evidence="2" id="KW-1185">Reference proteome</keyword>
<protein>
    <submittedName>
        <fullName evidence="1">Uncharacterized protein</fullName>
    </submittedName>
</protein>
<accession>A0ABS5Z1D3</accession>
<organism evidence="1 2">
    <name type="scientific">Paractinoplanes bogorensis</name>
    <dbReference type="NCBI Taxonomy" id="1610840"/>
    <lineage>
        <taxon>Bacteria</taxon>
        <taxon>Bacillati</taxon>
        <taxon>Actinomycetota</taxon>
        <taxon>Actinomycetes</taxon>
        <taxon>Micromonosporales</taxon>
        <taxon>Micromonosporaceae</taxon>
        <taxon>Paractinoplanes</taxon>
    </lineage>
</organism>
<dbReference type="Proteomes" id="UP001519654">
    <property type="component" value="Unassembled WGS sequence"/>
</dbReference>
<dbReference type="EMBL" id="JAHKKG010000011">
    <property type="protein sequence ID" value="MBU2668205.1"/>
    <property type="molecule type" value="Genomic_DNA"/>
</dbReference>
<reference evidence="1 2" key="1">
    <citation type="submission" date="2021-06" db="EMBL/GenBank/DDBJ databases">
        <title>Actinoplanes lichenicola sp. nov., and Actinoplanes ovalisporus sp. nov., isolated from lichen in Thailand.</title>
        <authorList>
            <person name="Saeng-In P."/>
            <person name="Kanchanasin P."/>
            <person name="Yuki M."/>
            <person name="Kudo T."/>
            <person name="Ohkuma M."/>
            <person name="Phongsopitanun W."/>
            <person name="Tanasupawat S."/>
        </authorList>
    </citation>
    <scope>NUCLEOTIDE SEQUENCE [LARGE SCALE GENOMIC DNA]</scope>
    <source>
        <strain evidence="1 2">NBRC 110975</strain>
    </source>
</reference>